<name>A0ABR7Q400_9FLAO</name>
<evidence type="ECO:0000313" key="1">
    <source>
        <dbReference type="EMBL" id="MBC8753247.1"/>
    </source>
</evidence>
<gene>
    <name evidence="1" type="ORF">H2O64_01105</name>
</gene>
<proteinExistence type="predicted"/>
<dbReference type="EMBL" id="JACGWS010000001">
    <property type="protein sequence ID" value="MBC8753247.1"/>
    <property type="molecule type" value="Genomic_DNA"/>
</dbReference>
<dbReference type="Proteomes" id="UP000619238">
    <property type="component" value="Unassembled WGS sequence"/>
</dbReference>
<comment type="caution">
    <text evidence="1">The sequence shown here is derived from an EMBL/GenBank/DDBJ whole genome shotgun (WGS) entry which is preliminary data.</text>
</comment>
<reference evidence="1 2" key="1">
    <citation type="submission" date="2020-07" db="EMBL/GenBank/DDBJ databases">
        <title>Description of Kordia aestuariivivens sp. nov., isolated from a tidal flat.</title>
        <authorList>
            <person name="Park S."/>
            <person name="Yoon J.-H."/>
        </authorList>
    </citation>
    <scope>NUCLEOTIDE SEQUENCE [LARGE SCALE GENOMIC DNA]</scope>
    <source>
        <strain evidence="1 2">YSTF-M3</strain>
    </source>
</reference>
<sequence>MPNSIRNFFSCILLLLIVGCKSQTLSLKETTNQAVKELGPNPYFVVNGEPVDQKTFVSLNKADISTLSIIYGKEATDLFNENGKDGVITVQTKTYAINKFQSTFKALSDEYNEMIDMYKDSEIQYILNKKILKEDFEGTLSFIDETLLKSIKIIDSTKLSRKYGIIDKKVGVVIKSKPPKDLYNSKKKF</sequence>
<protein>
    <recommendedName>
        <fullName evidence="3">DUF4252 domain-containing protein</fullName>
    </recommendedName>
</protein>
<organism evidence="1 2">
    <name type="scientific">Kordia aestuariivivens</name>
    <dbReference type="NCBI Taxonomy" id="2759037"/>
    <lineage>
        <taxon>Bacteria</taxon>
        <taxon>Pseudomonadati</taxon>
        <taxon>Bacteroidota</taxon>
        <taxon>Flavobacteriia</taxon>
        <taxon>Flavobacteriales</taxon>
        <taxon>Flavobacteriaceae</taxon>
        <taxon>Kordia</taxon>
    </lineage>
</organism>
<keyword evidence="2" id="KW-1185">Reference proteome</keyword>
<dbReference type="PROSITE" id="PS51257">
    <property type="entry name" value="PROKAR_LIPOPROTEIN"/>
    <property type="match status" value="1"/>
</dbReference>
<accession>A0ABR7Q400</accession>
<dbReference type="RefSeq" id="WP_187560286.1">
    <property type="nucleotide sequence ID" value="NZ_JACGWS010000001.1"/>
</dbReference>
<evidence type="ECO:0008006" key="3">
    <source>
        <dbReference type="Google" id="ProtNLM"/>
    </source>
</evidence>
<evidence type="ECO:0000313" key="2">
    <source>
        <dbReference type="Proteomes" id="UP000619238"/>
    </source>
</evidence>